<evidence type="ECO:0000256" key="1">
    <source>
        <dbReference type="ARBA" id="ARBA00004123"/>
    </source>
</evidence>
<feature type="domain" description="Homeobox" evidence="9">
    <location>
        <begin position="194"/>
        <end position="254"/>
    </location>
</feature>
<dbReference type="Pfam" id="PF00046">
    <property type="entry name" value="Homeodomain"/>
    <property type="match status" value="1"/>
</dbReference>
<keyword evidence="5 6" id="KW-0539">Nucleus</keyword>
<comment type="caution">
    <text evidence="10">The sequence shown here is derived from an EMBL/GenBank/DDBJ whole genome shotgun (WGS) entry which is preliminary data.</text>
</comment>
<feature type="DNA-binding region" description="Homeobox" evidence="6">
    <location>
        <begin position="196"/>
        <end position="255"/>
    </location>
</feature>
<dbReference type="CDD" id="cd00086">
    <property type="entry name" value="homeodomain"/>
    <property type="match status" value="1"/>
</dbReference>
<dbReference type="EMBL" id="BGPR01000054">
    <property type="protein sequence ID" value="GBL87605.1"/>
    <property type="molecule type" value="Genomic_DNA"/>
</dbReference>
<dbReference type="GO" id="GO:0005634">
    <property type="term" value="C:nucleus"/>
    <property type="evidence" value="ECO:0007669"/>
    <property type="project" value="UniProtKB-SubCell"/>
</dbReference>
<accession>A0A4Y2B8G1</accession>
<evidence type="ECO:0000256" key="4">
    <source>
        <dbReference type="ARBA" id="ARBA00023155"/>
    </source>
</evidence>
<dbReference type="InterPro" id="IPR050877">
    <property type="entry name" value="EMX-VAX-Noto_Homeobox_TFs"/>
</dbReference>
<dbReference type="PRINTS" id="PR00024">
    <property type="entry name" value="HOMEOBOX"/>
</dbReference>
<protein>
    <submittedName>
        <fullName evidence="10">Homeotic protein empty spiracles</fullName>
    </submittedName>
</protein>
<feature type="compositionally biased region" description="Pro residues" evidence="8">
    <location>
        <begin position="97"/>
        <end position="108"/>
    </location>
</feature>
<feature type="compositionally biased region" description="Polar residues" evidence="8">
    <location>
        <begin position="273"/>
        <end position="297"/>
    </location>
</feature>
<evidence type="ECO:0000256" key="6">
    <source>
        <dbReference type="PROSITE-ProRule" id="PRU00108"/>
    </source>
</evidence>
<dbReference type="InterPro" id="IPR020479">
    <property type="entry name" value="HD_metazoa"/>
</dbReference>
<dbReference type="Proteomes" id="UP000499080">
    <property type="component" value="Unassembled WGS sequence"/>
</dbReference>
<sequence length="321" mass="36190">MQYDSLVLHQLFSEVPSNKDTCFKSPMTTISNSPIMGMSKPKLRFSIDALMGKESNDTDSSPVYRDDPSPLSAKDYSSPKFTSESPDARSRLNPDKSPQPPVLIPIPTFPARPTAPSAVINSRDSRTGFFNPPTAALFQRTLPHSPSGMETTFAGMILQGDGFQTYPWCLPRQRLFYHRFPGPDIPSYLLPPFRKAKRIRTAFSASQLMKLEGAFDKNHYVTGNERKQLAESLGLTETQVKVWFQNRRTKQKRQVMEDRERDEKNNVLPASKNVDSQYRQSSTSESNLSPSGISESVSLCDDDDSDTSYNMEDRNDEEIIP</sequence>
<name>A0A4Y2B8G1_ARAVE</name>
<dbReference type="InterPro" id="IPR000047">
    <property type="entry name" value="HTH_motif"/>
</dbReference>
<dbReference type="PANTHER" id="PTHR24339:SF28">
    <property type="entry name" value="E5-RELATED"/>
    <property type="match status" value="1"/>
</dbReference>
<evidence type="ECO:0000256" key="8">
    <source>
        <dbReference type="SAM" id="MobiDB-lite"/>
    </source>
</evidence>
<dbReference type="PANTHER" id="PTHR24339">
    <property type="entry name" value="HOMEOBOX PROTEIN EMX-RELATED"/>
    <property type="match status" value="1"/>
</dbReference>
<feature type="compositionally biased region" description="Basic and acidic residues" evidence="8">
    <location>
        <begin position="254"/>
        <end position="265"/>
    </location>
</feature>
<evidence type="ECO:0000256" key="7">
    <source>
        <dbReference type="RuleBase" id="RU000682"/>
    </source>
</evidence>
<proteinExistence type="inferred from homology"/>
<feature type="region of interest" description="Disordered" evidence="8">
    <location>
        <begin position="53"/>
        <end position="108"/>
    </location>
</feature>
<comment type="similarity">
    <text evidence="2">Belongs to the EMX homeobox family.</text>
</comment>
<evidence type="ECO:0000259" key="9">
    <source>
        <dbReference type="PROSITE" id="PS50071"/>
    </source>
</evidence>
<evidence type="ECO:0000313" key="11">
    <source>
        <dbReference type="Proteomes" id="UP000499080"/>
    </source>
</evidence>
<evidence type="ECO:0000256" key="3">
    <source>
        <dbReference type="ARBA" id="ARBA00023125"/>
    </source>
</evidence>
<keyword evidence="4 6" id="KW-0371">Homeobox</keyword>
<evidence type="ECO:0000256" key="5">
    <source>
        <dbReference type="ARBA" id="ARBA00023242"/>
    </source>
</evidence>
<dbReference type="InterPro" id="IPR001356">
    <property type="entry name" value="HD"/>
</dbReference>
<dbReference type="GO" id="GO:0000978">
    <property type="term" value="F:RNA polymerase II cis-regulatory region sequence-specific DNA binding"/>
    <property type="evidence" value="ECO:0007669"/>
    <property type="project" value="TreeGrafter"/>
</dbReference>
<feature type="region of interest" description="Disordered" evidence="8">
    <location>
        <begin position="249"/>
        <end position="321"/>
    </location>
</feature>
<organism evidence="10 11">
    <name type="scientific">Araneus ventricosus</name>
    <name type="common">Orbweaver spider</name>
    <name type="synonym">Epeira ventricosa</name>
    <dbReference type="NCBI Taxonomy" id="182803"/>
    <lineage>
        <taxon>Eukaryota</taxon>
        <taxon>Metazoa</taxon>
        <taxon>Ecdysozoa</taxon>
        <taxon>Arthropoda</taxon>
        <taxon>Chelicerata</taxon>
        <taxon>Arachnida</taxon>
        <taxon>Araneae</taxon>
        <taxon>Araneomorphae</taxon>
        <taxon>Entelegynae</taxon>
        <taxon>Araneoidea</taxon>
        <taxon>Araneidae</taxon>
        <taxon>Araneus</taxon>
    </lineage>
</organism>
<dbReference type="Gene3D" id="1.10.10.60">
    <property type="entry name" value="Homeodomain-like"/>
    <property type="match status" value="1"/>
</dbReference>
<dbReference type="InterPro" id="IPR017970">
    <property type="entry name" value="Homeobox_CS"/>
</dbReference>
<dbReference type="PRINTS" id="PR00031">
    <property type="entry name" value="HTHREPRESSR"/>
</dbReference>
<dbReference type="SMART" id="SM00389">
    <property type="entry name" value="HOX"/>
    <property type="match status" value="1"/>
</dbReference>
<dbReference type="PROSITE" id="PS00027">
    <property type="entry name" value="HOMEOBOX_1"/>
    <property type="match status" value="1"/>
</dbReference>
<dbReference type="InterPro" id="IPR009057">
    <property type="entry name" value="Homeodomain-like_sf"/>
</dbReference>
<reference evidence="10 11" key="1">
    <citation type="journal article" date="2019" name="Sci. Rep.">
        <title>Orb-weaving spider Araneus ventricosus genome elucidates the spidroin gene catalogue.</title>
        <authorList>
            <person name="Kono N."/>
            <person name="Nakamura H."/>
            <person name="Ohtoshi R."/>
            <person name="Moran D.A.P."/>
            <person name="Shinohara A."/>
            <person name="Yoshida Y."/>
            <person name="Fujiwara M."/>
            <person name="Mori M."/>
            <person name="Tomita M."/>
            <person name="Arakawa K."/>
        </authorList>
    </citation>
    <scope>NUCLEOTIDE SEQUENCE [LARGE SCALE GENOMIC DNA]</scope>
</reference>
<gene>
    <name evidence="10" type="primary">ems_1</name>
    <name evidence="10" type="ORF">AVEN_165207_1</name>
</gene>
<evidence type="ECO:0000313" key="10">
    <source>
        <dbReference type="EMBL" id="GBL87605.1"/>
    </source>
</evidence>
<dbReference type="SUPFAM" id="SSF46689">
    <property type="entry name" value="Homeodomain-like"/>
    <property type="match status" value="1"/>
</dbReference>
<dbReference type="PROSITE" id="PS50071">
    <property type="entry name" value="HOMEOBOX_2"/>
    <property type="match status" value="1"/>
</dbReference>
<evidence type="ECO:0000256" key="2">
    <source>
        <dbReference type="ARBA" id="ARBA00007397"/>
    </source>
</evidence>
<keyword evidence="11" id="KW-1185">Reference proteome</keyword>
<comment type="subcellular location">
    <subcellularLocation>
        <location evidence="1 6 7">Nucleus</location>
    </subcellularLocation>
</comment>
<dbReference type="GO" id="GO:0000981">
    <property type="term" value="F:DNA-binding transcription factor activity, RNA polymerase II-specific"/>
    <property type="evidence" value="ECO:0007669"/>
    <property type="project" value="InterPro"/>
</dbReference>
<dbReference type="FunFam" id="1.10.10.60:FF:000081">
    <property type="entry name" value="Empty spiracles homeobox 2"/>
    <property type="match status" value="1"/>
</dbReference>
<dbReference type="AlphaFoldDB" id="A0A4Y2B8G1"/>
<keyword evidence="3 6" id="KW-0238">DNA-binding</keyword>
<dbReference type="OrthoDB" id="6159439at2759"/>